<comment type="similarity">
    <text evidence="2">Belongs to the CFAP206 family.</text>
</comment>
<comment type="function">
    <text evidence="9">Essential for sperm motility and is involved in the regulation of the beating frequency of motile cilia on the epithelial cells of the respiratory tract. Required for the establishment of radial spokes in sperm flagella.</text>
</comment>
<evidence type="ECO:0000256" key="4">
    <source>
        <dbReference type="ARBA" id="ARBA00022490"/>
    </source>
</evidence>
<dbReference type="Proteomes" id="UP001469553">
    <property type="component" value="Unassembled WGS sequence"/>
</dbReference>
<evidence type="ECO:0000256" key="5">
    <source>
        <dbReference type="ARBA" id="ARBA00022794"/>
    </source>
</evidence>
<keyword evidence="5" id="KW-0970">Cilium biogenesis/degradation</keyword>
<dbReference type="PANTHER" id="PTHR21442:SF0">
    <property type="entry name" value="CILIA- AND FLAGELLA-ASSOCIATED PROTEIN 206"/>
    <property type="match status" value="1"/>
</dbReference>
<evidence type="ECO:0000256" key="9">
    <source>
        <dbReference type="ARBA" id="ARBA00045321"/>
    </source>
</evidence>
<organism evidence="10 11">
    <name type="scientific">Ameca splendens</name>
    <dbReference type="NCBI Taxonomy" id="208324"/>
    <lineage>
        <taxon>Eukaryota</taxon>
        <taxon>Metazoa</taxon>
        <taxon>Chordata</taxon>
        <taxon>Craniata</taxon>
        <taxon>Vertebrata</taxon>
        <taxon>Euteleostomi</taxon>
        <taxon>Actinopterygii</taxon>
        <taxon>Neopterygii</taxon>
        <taxon>Teleostei</taxon>
        <taxon>Neoteleostei</taxon>
        <taxon>Acanthomorphata</taxon>
        <taxon>Ovalentaria</taxon>
        <taxon>Atherinomorphae</taxon>
        <taxon>Cyprinodontiformes</taxon>
        <taxon>Goodeidae</taxon>
        <taxon>Ameca</taxon>
    </lineage>
</organism>
<proteinExistence type="inferred from homology"/>
<dbReference type="EMBL" id="JAHRIP010002745">
    <property type="protein sequence ID" value="MEQ2281074.1"/>
    <property type="molecule type" value="Genomic_DNA"/>
</dbReference>
<evidence type="ECO:0000256" key="2">
    <source>
        <dbReference type="ARBA" id="ARBA00010500"/>
    </source>
</evidence>
<protein>
    <recommendedName>
        <fullName evidence="3">Cilia- and flagella-associated protein 206</fullName>
    </recommendedName>
</protein>
<evidence type="ECO:0000256" key="6">
    <source>
        <dbReference type="ARBA" id="ARBA00023069"/>
    </source>
</evidence>
<reference evidence="10 11" key="1">
    <citation type="submission" date="2021-06" db="EMBL/GenBank/DDBJ databases">
        <authorList>
            <person name="Palmer J.M."/>
        </authorList>
    </citation>
    <scope>NUCLEOTIDE SEQUENCE [LARGE SCALE GENOMIC DNA]</scope>
    <source>
        <strain evidence="10 11">AS_MEX2019</strain>
        <tissue evidence="10">Muscle</tissue>
    </source>
</reference>
<evidence type="ECO:0000313" key="11">
    <source>
        <dbReference type="Proteomes" id="UP001469553"/>
    </source>
</evidence>
<sequence length="64" mass="7244">MSRAQAERVIKTIISEIVEECVKMGHSFSETLVAFMVKAVVLHPTNGFNVDRTLSIQDIQRLKQ</sequence>
<name>A0ABV0XHY3_9TELE</name>
<keyword evidence="4" id="KW-0963">Cytoplasm</keyword>
<keyword evidence="6" id="KW-0969">Cilium</keyword>
<gene>
    <name evidence="10" type="ORF">AMECASPLE_026640</name>
</gene>
<evidence type="ECO:0000313" key="10">
    <source>
        <dbReference type="EMBL" id="MEQ2281074.1"/>
    </source>
</evidence>
<evidence type="ECO:0000256" key="7">
    <source>
        <dbReference type="ARBA" id="ARBA00023212"/>
    </source>
</evidence>
<evidence type="ECO:0000256" key="8">
    <source>
        <dbReference type="ARBA" id="ARBA00023273"/>
    </source>
</evidence>
<comment type="subcellular location">
    <subcellularLocation>
        <location evidence="1">Cytoplasm</location>
        <location evidence="1">Cytoskeleton</location>
        <location evidence="1">Cilium axoneme</location>
    </subcellularLocation>
</comment>
<feature type="non-terminal residue" evidence="10">
    <location>
        <position position="64"/>
    </location>
</feature>
<dbReference type="InterPro" id="IPR021897">
    <property type="entry name" value="FAP206"/>
</dbReference>
<keyword evidence="8" id="KW-0966">Cell projection</keyword>
<evidence type="ECO:0000256" key="3">
    <source>
        <dbReference type="ARBA" id="ARBA00021602"/>
    </source>
</evidence>
<evidence type="ECO:0000256" key="1">
    <source>
        <dbReference type="ARBA" id="ARBA00004430"/>
    </source>
</evidence>
<keyword evidence="7" id="KW-0206">Cytoskeleton</keyword>
<accession>A0ABV0XHY3</accession>
<dbReference type="PANTHER" id="PTHR21442">
    <property type="entry name" value="CILIA- AND FLAGELLA-ASSOCIATED PROTEIN 206"/>
    <property type="match status" value="1"/>
</dbReference>
<comment type="caution">
    <text evidence="10">The sequence shown here is derived from an EMBL/GenBank/DDBJ whole genome shotgun (WGS) entry which is preliminary data.</text>
</comment>
<keyword evidence="11" id="KW-1185">Reference proteome</keyword>